<evidence type="ECO:0008006" key="4">
    <source>
        <dbReference type="Google" id="ProtNLM"/>
    </source>
</evidence>
<dbReference type="PROSITE" id="PS51257">
    <property type="entry name" value="PROKAR_LIPOPROTEIN"/>
    <property type="match status" value="1"/>
</dbReference>
<dbReference type="AlphaFoldDB" id="A0AA51REU0"/>
<keyword evidence="1" id="KW-0732">Signal</keyword>
<proteinExistence type="predicted"/>
<dbReference type="RefSeq" id="WP_308351510.1">
    <property type="nucleotide sequence ID" value="NZ_CP129971.1"/>
</dbReference>
<dbReference type="KEGG" id="msaa:QYS49_35440"/>
<name>A0AA51REU0_9BACT</name>
<organism evidence="2 3">
    <name type="scientific">Marivirga salinarum</name>
    <dbReference type="NCBI Taxonomy" id="3059078"/>
    <lineage>
        <taxon>Bacteria</taxon>
        <taxon>Pseudomonadati</taxon>
        <taxon>Bacteroidota</taxon>
        <taxon>Cytophagia</taxon>
        <taxon>Cytophagales</taxon>
        <taxon>Marivirgaceae</taxon>
        <taxon>Marivirga</taxon>
    </lineage>
</organism>
<reference evidence="2 3" key="1">
    <citation type="submission" date="2023-08" db="EMBL/GenBank/DDBJ databases">
        <title>Comparative genomics and taxonomic characterization of three novel marine species of genus Marivirga.</title>
        <authorList>
            <person name="Muhammad N."/>
            <person name="Kim S.-G."/>
        </authorList>
    </citation>
    <scope>NUCLEOTIDE SEQUENCE [LARGE SCALE GENOMIC DNA]</scope>
    <source>
        <strain evidence="2 3">BDSF4-3</strain>
    </source>
</reference>
<dbReference type="EMBL" id="CP129971">
    <property type="protein sequence ID" value="WMN13049.1"/>
    <property type="molecule type" value="Genomic_DNA"/>
</dbReference>
<feature type="signal peptide" evidence="1">
    <location>
        <begin position="1"/>
        <end position="23"/>
    </location>
</feature>
<evidence type="ECO:0000256" key="1">
    <source>
        <dbReference type="SAM" id="SignalP"/>
    </source>
</evidence>
<gene>
    <name evidence="2" type="ORF">QYS49_35440</name>
</gene>
<keyword evidence="3" id="KW-1185">Reference proteome</keyword>
<protein>
    <recommendedName>
        <fullName evidence="4">Lipocalin-like domain-containing protein</fullName>
    </recommendedName>
</protein>
<dbReference type="Proteomes" id="UP001230496">
    <property type="component" value="Chromosome"/>
</dbReference>
<evidence type="ECO:0000313" key="3">
    <source>
        <dbReference type="Proteomes" id="UP001230496"/>
    </source>
</evidence>
<evidence type="ECO:0000313" key="2">
    <source>
        <dbReference type="EMBL" id="WMN13049.1"/>
    </source>
</evidence>
<feature type="chain" id="PRO_5041221348" description="Lipocalin-like domain-containing protein" evidence="1">
    <location>
        <begin position="24"/>
        <end position="147"/>
    </location>
</feature>
<accession>A0AA51REU0</accession>
<sequence>MKRNIKLLSFLALSFVVILSSCKKDEPTAEEKKIEELKGTWNIVGANVLDEALSGVSITFTVEGAAYEVSDIEAFTDANLNHGETLAAEGTFSLNENLDVVSLSPGKDLTIASLNKDNGNLSLSYSAPFPKGTDDPTSITLNLELAN</sequence>